<protein>
    <submittedName>
        <fullName evidence="2">Pilus assembly PilX N-terminal domain-containing protein</fullName>
    </submittedName>
</protein>
<name>A0ABW8L2X9_9GAMM</name>
<sequence length="164" mass="17825">MYLSPRIKRTVINKAYQGGNLLIVTLVIIVVMLVLGLALVRILSASSQQNVIEYYGSRAYLAAQSGLESGLTEIFPLNSPALNCAAVTTSPVFQTQYLENCTVTITCQQYLNVPDSSNSAGSVNVFYLQSRATCSPSSCAIGEACRKDYWQTQRTLSVEAKTLP</sequence>
<evidence type="ECO:0000256" key="1">
    <source>
        <dbReference type="SAM" id="Phobius"/>
    </source>
</evidence>
<evidence type="ECO:0000313" key="2">
    <source>
        <dbReference type="EMBL" id="MFK3866214.1"/>
    </source>
</evidence>
<reference evidence="2 3" key="1">
    <citation type="submission" date="2024-11" db="EMBL/GenBank/DDBJ databases">
        <title>The Natural Products Discovery Center: Release of the First 8490 Sequenced Strains for Exploring Actinobacteria Biosynthetic Diversity.</title>
        <authorList>
            <person name="Kalkreuter E."/>
            <person name="Kautsar S.A."/>
            <person name="Yang D."/>
            <person name="Bader C.D."/>
            <person name="Teijaro C.N."/>
            <person name="Fluegel L."/>
            <person name="Davis C.M."/>
            <person name="Simpson J.R."/>
            <person name="Lauterbach L."/>
            <person name="Steele A.D."/>
            <person name="Gui C."/>
            <person name="Meng S."/>
            <person name="Li G."/>
            <person name="Viehrig K."/>
            <person name="Ye F."/>
            <person name="Su P."/>
            <person name="Kiefer A.F."/>
            <person name="Nichols A."/>
            <person name="Cepeda A.J."/>
            <person name="Yan W."/>
            <person name="Fan B."/>
            <person name="Jiang Y."/>
            <person name="Adhikari A."/>
            <person name="Zheng C.-J."/>
            <person name="Schuster L."/>
            <person name="Cowan T.M."/>
            <person name="Smanski M.J."/>
            <person name="Chevrette M.G."/>
            <person name="De Carvalho L.P.S."/>
            <person name="Shen B."/>
        </authorList>
    </citation>
    <scope>NUCLEOTIDE SEQUENCE [LARGE SCALE GENOMIC DNA]</scope>
    <source>
        <strain evidence="2 3">NPDC078403</strain>
    </source>
</reference>
<proteinExistence type="predicted"/>
<feature type="transmembrane region" description="Helical" evidence="1">
    <location>
        <begin position="21"/>
        <end position="43"/>
    </location>
</feature>
<organism evidence="2 3">
    <name type="scientific">Pseudoalteromonas rhizosphaerae</name>
    <dbReference type="NCBI Taxonomy" id="2518973"/>
    <lineage>
        <taxon>Bacteria</taxon>
        <taxon>Pseudomonadati</taxon>
        <taxon>Pseudomonadota</taxon>
        <taxon>Gammaproteobacteria</taxon>
        <taxon>Alteromonadales</taxon>
        <taxon>Pseudoalteromonadaceae</taxon>
        <taxon>Pseudoalteromonas</taxon>
    </lineage>
</organism>
<comment type="caution">
    <text evidence="2">The sequence shown here is derived from an EMBL/GenBank/DDBJ whole genome shotgun (WGS) entry which is preliminary data.</text>
</comment>
<dbReference type="Proteomes" id="UP001620262">
    <property type="component" value="Unassembled WGS sequence"/>
</dbReference>
<keyword evidence="1" id="KW-0472">Membrane</keyword>
<keyword evidence="1" id="KW-1133">Transmembrane helix</keyword>
<dbReference type="RefSeq" id="WP_182717722.1">
    <property type="nucleotide sequence ID" value="NZ_JBJDOT010000039.1"/>
</dbReference>
<evidence type="ECO:0000313" key="3">
    <source>
        <dbReference type="Proteomes" id="UP001620262"/>
    </source>
</evidence>
<accession>A0ABW8L2X9</accession>
<keyword evidence="3" id="KW-1185">Reference proteome</keyword>
<gene>
    <name evidence="2" type="ORF">ACI2JU_20395</name>
</gene>
<keyword evidence="1" id="KW-0812">Transmembrane</keyword>
<dbReference type="EMBL" id="JBJDOT010000039">
    <property type="protein sequence ID" value="MFK3866214.1"/>
    <property type="molecule type" value="Genomic_DNA"/>
</dbReference>